<dbReference type="InterPro" id="IPR001460">
    <property type="entry name" value="PCN-bd_Tpept"/>
</dbReference>
<organism evidence="2 3">
    <name type="scientific">Candidatus Defluviibacterium haderslevense</name>
    <dbReference type="NCBI Taxonomy" id="2981993"/>
    <lineage>
        <taxon>Bacteria</taxon>
        <taxon>Pseudomonadati</taxon>
        <taxon>Bacteroidota</taxon>
        <taxon>Saprospiria</taxon>
        <taxon>Saprospirales</taxon>
        <taxon>Saprospiraceae</taxon>
        <taxon>Candidatus Defluviibacterium</taxon>
    </lineage>
</organism>
<dbReference type="EMBL" id="JADKFW010000004">
    <property type="protein sequence ID" value="MBK9717446.1"/>
    <property type="molecule type" value="Genomic_DNA"/>
</dbReference>
<proteinExistence type="predicted"/>
<feature type="domain" description="Penicillin-binding protein transpeptidase" evidence="1">
    <location>
        <begin position="2"/>
        <end position="43"/>
    </location>
</feature>
<evidence type="ECO:0000313" key="3">
    <source>
        <dbReference type="Proteomes" id="UP000808349"/>
    </source>
</evidence>
<dbReference type="SUPFAM" id="SSF56601">
    <property type="entry name" value="beta-lactamase/transpeptidase-like"/>
    <property type="match status" value="1"/>
</dbReference>
<name>A0A9D7XEB4_9BACT</name>
<accession>A0A9D7XEB4</accession>
<evidence type="ECO:0000313" key="2">
    <source>
        <dbReference type="EMBL" id="MBK9717446.1"/>
    </source>
</evidence>
<evidence type="ECO:0000259" key="1">
    <source>
        <dbReference type="Pfam" id="PF00905"/>
    </source>
</evidence>
<dbReference type="GO" id="GO:0008658">
    <property type="term" value="F:penicillin binding"/>
    <property type="evidence" value="ECO:0007669"/>
    <property type="project" value="InterPro"/>
</dbReference>
<comment type="caution">
    <text evidence="2">The sequence shown here is derived from an EMBL/GenBank/DDBJ whole genome shotgun (WGS) entry which is preliminary data.</text>
</comment>
<sequence length="75" mass="8639">MNYIIRGKTGWGGHGDKDVGWYVGYIETKGQVYYFSNCVQTDSKTLNDVNRAILFDNSRIDIVYKILEELSLINE</sequence>
<dbReference type="InterPro" id="IPR012338">
    <property type="entry name" value="Beta-lactam/transpept-like"/>
</dbReference>
<gene>
    <name evidence="2" type="ORF">IPO85_08020</name>
</gene>
<dbReference type="Proteomes" id="UP000808349">
    <property type="component" value="Unassembled WGS sequence"/>
</dbReference>
<dbReference type="Gene3D" id="3.40.710.10">
    <property type="entry name" value="DD-peptidase/beta-lactamase superfamily"/>
    <property type="match status" value="1"/>
</dbReference>
<dbReference type="AlphaFoldDB" id="A0A9D7XEB4"/>
<dbReference type="Pfam" id="PF00905">
    <property type="entry name" value="Transpeptidase"/>
    <property type="match status" value="1"/>
</dbReference>
<protein>
    <recommendedName>
        <fullName evidence="1">Penicillin-binding protein transpeptidase domain-containing protein</fullName>
    </recommendedName>
</protein>
<reference evidence="2 3" key="1">
    <citation type="submission" date="2020-10" db="EMBL/GenBank/DDBJ databases">
        <title>Connecting structure to function with the recovery of over 1000 high-quality activated sludge metagenome-assembled genomes encoding full-length rRNA genes using long-read sequencing.</title>
        <authorList>
            <person name="Singleton C.M."/>
            <person name="Petriglieri F."/>
            <person name="Kristensen J.M."/>
            <person name="Kirkegaard R.H."/>
            <person name="Michaelsen T.Y."/>
            <person name="Andersen M.H."/>
            <person name="Karst S.M."/>
            <person name="Dueholm M.S."/>
            <person name="Nielsen P.H."/>
            <person name="Albertsen M."/>
        </authorList>
    </citation>
    <scope>NUCLEOTIDE SEQUENCE [LARGE SCALE GENOMIC DNA]</scope>
    <source>
        <strain evidence="2">Ribe_18-Q3-R11-54_BAT3C.373</strain>
    </source>
</reference>